<organism evidence="3 4">
    <name type="scientific">Billgrantia endophytica</name>
    <dbReference type="NCBI Taxonomy" id="2033802"/>
    <lineage>
        <taxon>Bacteria</taxon>
        <taxon>Pseudomonadati</taxon>
        <taxon>Pseudomonadota</taxon>
        <taxon>Gammaproteobacteria</taxon>
        <taxon>Oceanospirillales</taxon>
        <taxon>Halomonadaceae</taxon>
        <taxon>Billgrantia</taxon>
    </lineage>
</organism>
<dbReference type="InterPro" id="IPR002823">
    <property type="entry name" value="DUF112_TM"/>
</dbReference>
<feature type="transmembrane region" description="Helical" evidence="1">
    <location>
        <begin position="103"/>
        <end position="126"/>
    </location>
</feature>
<dbReference type="Pfam" id="PF01970">
    <property type="entry name" value="TctA"/>
    <property type="match status" value="1"/>
</dbReference>
<evidence type="ECO:0000313" key="3">
    <source>
        <dbReference type="EMBL" id="PMR74772.1"/>
    </source>
</evidence>
<dbReference type="PANTHER" id="PTHR35342">
    <property type="entry name" value="TRICARBOXYLIC TRANSPORT PROTEIN"/>
    <property type="match status" value="1"/>
</dbReference>
<evidence type="ECO:0000256" key="1">
    <source>
        <dbReference type="SAM" id="Phobius"/>
    </source>
</evidence>
<feature type="transmembrane region" description="Helical" evidence="1">
    <location>
        <begin position="190"/>
        <end position="210"/>
    </location>
</feature>
<accession>A0A2N7U2W5</accession>
<keyword evidence="4" id="KW-1185">Reference proteome</keyword>
<feature type="transmembrane region" description="Helical" evidence="1">
    <location>
        <begin position="465"/>
        <end position="483"/>
    </location>
</feature>
<dbReference type="AlphaFoldDB" id="A0A2N7U2W5"/>
<comment type="caution">
    <text evidence="3">The sequence shown here is derived from an EMBL/GenBank/DDBJ whole genome shotgun (WGS) entry which is preliminary data.</text>
</comment>
<dbReference type="PANTHER" id="PTHR35342:SF5">
    <property type="entry name" value="TRICARBOXYLIC TRANSPORT PROTEIN"/>
    <property type="match status" value="1"/>
</dbReference>
<feature type="transmembrane region" description="Helical" evidence="1">
    <location>
        <begin position="33"/>
        <end position="50"/>
    </location>
</feature>
<feature type="transmembrane region" description="Helical" evidence="1">
    <location>
        <begin position="6"/>
        <end position="26"/>
    </location>
</feature>
<reference evidence="3 4" key="1">
    <citation type="submission" date="2018-01" db="EMBL/GenBank/DDBJ databases">
        <title>Halomonas endophytica sp. nov., isolated from storage liquid in the stems of Populus euphratica.</title>
        <authorList>
            <person name="Chen C."/>
        </authorList>
    </citation>
    <scope>NUCLEOTIDE SEQUENCE [LARGE SCALE GENOMIC DNA]</scope>
    <source>
        <strain evidence="3 4">MC28</strain>
    </source>
</reference>
<name>A0A2N7U2W5_9GAMM</name>
<feature type="transmembrane region" description="Helical" evidence="1">
    <location>
        <begin position="160"/>
        <end position="178"/>
    </location>
</feature>
<feature type="domain" description="DUF112" evidence="2">
    <location>
        <begin position="15"/>
        <end position="436"/>
    </location>
</feature>
<proteinExistence type="predicted"/>
<sequence length="508" mass="52666">MIEGLIAALSLSNIAAAVLGVFLGIIIGAIPGLTATFGIVLLVPVTFIMSTDHGMIMLVGIYAGAIYGGSISAILLNIPGTPASIISGWEGYAMAKRGEAPQALGISAVGSGIGGMIAAVALVFMTPVLAQLALRFGAPEYVMLVIFSLVVVVVMMETPLLSNLASVFIGLSIAAIGISPVDGAARMTFGFYNLYSGLGVVAVLIGFFCLPQALQLAIEAIRGENAVGAGKVGASSVAKVWKRVIYDRWLLLRSSTLGVGIGVLPAIGPESTPFVAHSLERRISAHPEEFGKGSQSGLFAAEASASANIGGSLIPLLSLGIPGSAAAAVFIGALTLHGLQPGPLLFTEQPGLMYSFFTGYFVVNLLVVVMGFFCSRYMAALLRLPKAMIAAYVTLFSFFGAYAVNNSMFDIWVMIGALVLVIAMRAATIPVIPSVLGFILGGLLETNIAIAMARSTELSYYLQRPIALGLAIISVTIVIWTIWRRLRSGPGAVSSTGNGKGSLLETGD</sequence>
<gene>
    <name evidence="3" type="ORF">C1H69_13045</name>
</gene>
<dbReference type="Proteomes" id="UP000235803">
    <property type="component" value="Unassembled WGS sequence"/>
</dbReference>
<dbReference type="EMBL" id="PNRF01000027">
    <property type="protein sequence ID" value="PMR74772.1"/>
    <property type="molecule type" value="Genomic_DNA"/>
</dbReference>
<keyword evidence="1" id="KW-0472">Membrane</keyword>
<feature type="transmembrane region" description="Helical" evidence="1">
    <location>
        <begin position="354"/>
        <end position="375"/>
    </location>
</feature>
<dbReference type="OrthoDB" id="9781349at2"/>
<keyword evidence="1" id="KW-1133">Transmembrane helix</keyword>
<keyword evidence="1" id="KW-0812">Transmembrane</keyword>
<evidence type="ECO:0000313" key="4">
    <source>
        <dbReference type="Proteomes" id="UP000235803"/>
    </source>
</evidence>
<feature type="transmembrane region" description="Helical" evidence="1">
    <location>
        <begin position="132"/>
        <end position="153"/>
    </location>
</feature>
<protein>
    <submittedName>
        <fullName evidence="3">C4-dicarboxylate ABC transporter permease</fullName>
    </submittedName>
</protein>
<evidence type="ECO:0000259" key="2">
    <source>
        <dbReference type="Pfam" id="PF01970"/>
    </source>
</evidence>
<feature type="transmembrane region" description="Helical" evidence="1">
    <location>
        <begin position="387"/>
        <end position="405"/>
    </location>
</feature>
<dbReference type="RefSeq" id="WP_102653834.1">
    <property type="nucleotide sequence ID" value="NZ_PNRF01000027.1"/>
</dbReference>
<feature type="transmembrane region" description="Helical" evidence="1">
    <location>
        <begin position="313"/>
        <end position="334"/>
    </location>
</feature>
<feature type="transmembrane region" description="Helical" evidence="1">
    <location>
        <begin position="56"/>
        <end position="78"/>
    </location>
</feature>